<evidence type="ECO:0000259" key="2">
    <source>
        <dbReference type="PROSITE" id="PS51462"/>
    </source>
</evidence>
<comment type="caution">
    <text evidence="3">The sequence shown here is derived from an EMBL/GenBank/DDBJ whole genome shotgun (WGS) entry which is preliminary data.</text>
</comment>
<evidence type="ECO:0000313" key="3">
    <source>
        <dbReference type="EMBL" id="CAH1201711.1"/>
    </source>
</evidence>
<organism evidence="3 4">
    <name type="scientific">Paenibacillus plantiphilus</name>
    <dbReference type="NCBI Taxonomy" id="2905650"/>
    <lineage>
        <taxon>Bacteria</taxon>
        <taxon>Bacillati</taxon>
        <taxon>Bacillota</taxon>
        <taxon>Bacilli</taxon>
        <taxon>Bacillales</taxon>
        <taxon>Paenibacillaceae</taxon>
        <taxon>Paenibacillus</taxon>
    </lineage>
</organism>
<accession>A0ABN8GDC7</accession>
<name>A0ABN8GDC7_9BACL</name>
<dbReference type="SUPFAM" id="SSF55811">
    <property type="entry name" value="Nudix"/>
    <property type="match status" value="1"/>
</dbReference>
<dbReference type="RefSeq" id="WP_236340042.1">
    <property type="nucleotide sequence ID" value="NZ_CAKMMF010000007.1"/>
</dbReference>
<protein>
    <recommendedName>
        <fullName evidence="2">Nudix hydrolase domain-containing protein</fullName>
    </recommendedName>
</protein>
<dbReference type="Gene3D" id="3.90.79.10">
    <property type="entry name" value="Nucleoside Triphosphate Pyrophosphohydrolase"/>
    <property type="match status" value="1"/>
</dbReference>
<dbReference type="InterPro" id="IPR015797">
    <property type="entry name" value="NUDIX_hydrolase-like_dom_sf"/>
</dbReference>
<gene>
    <name evidence="3" type="ORF">PAECIP111893_01702</name>
</gene>
<feature type="domain" description="Nudix hydrolase" evidence="2">
    <location>
        <begin position="294"/>
        <end position="431"/>
    </location>
</feature>
<sequence>MSKQISLDIQQYQPSSGTGSLERLKLFLSFDIVGSTEHKQKNPDLWQSNFNRFYIVIEDNIKQLNMEINKHGQDIFNIRPWKRLGDEVIFETDIISNKYLLKALDGAFKVLHKTAEFLENIDQAKPYLSLKAAAWVCPVDQVSNISPEGTNDYIGKHIDEGFRVAGNFAKRRQMAVSCELAYLIAYFNEQSSMEPFYFLGYRPLKGVWQGSYYPVIWFSNNLEQSLSKLPFDQSDKCDLTNLLHSDKKLSCRAMKSKLDQVLKEKRLYGHMALMVKYLDAAPQIIYNREVFPVKIEVHNAIICYDERKQKILLHKRPSHRKVGAHKWAAPGGQINLNESLLASCQRKALEELNVKHIEPKMDIVVPYYIPSTETGVGINGFRVLCLIPQAECDSFIEKDDQDNKLKWFSLEEIAELREEAVPDLYQEISRLLQYYGA</sequence>
<proteinExistence type="inferred from homology"/>
<dbReference type="Proteomes" id="UP000838686">
    <property type="component" value="Unassembled WGS sequence"/>
</dbReference>
<comment type="similarity">
    <text evidence="1">Belongs to the Nudix hydrolase family.</text>
</comment>
<reference evidence="3" key="1">
    <citation type="submission" date="2022-01" db="EMBL/GenBank/DDBJ databases">
        <authorList>
            <person name="Criscuolo A."/>
        </authorList>
    </citation>
    <scope>NUCLEOTIDE SEQUENCE</scope>
    <source>
        <strain evidence="3">CIP111893</strain>
    </source>
</reference>
<dbReference type="PROSITE" id="PS51462">
    <property type="entry name" value="NUDIX"/>
    <property type="match status" value="1"/>
</dbReference>
<evidence type="ECO:0000256" key="1">
    <source>
        <dbReference type="ARBA" id="ARBA00005582"/>
    </source>
</evidence>
<dbReference type="Pfam" id="PF00293">
    <property type="entry name" value="NUDIX"/>
    <property type="match status" value="1"/>
</dbReference>
<keyword evidence="4" id="KW-1185">Reference proteome</keyword>
<dbReference type="PANTHER" id="PTHR43736:SF1">
    <property type="entry name" value="DIHYDRONEOPTERIN TRIPHOSPHATE DIPHOSPHATASE"/>
    <property type="match status" value="1"/>
</dbReference>
<dbReference type="InterPro" id="IPR000086">
    <property type="entry name" value="NUDIX_hydrolase_dom"/>
</dbReference>
<dbReference type="PANTHER" id="PTHR43736">
    <property type="entry name" value="ADP-RIBOSE PYROPHOSPHATASE"/>
    <property type="match status" value="1"/>
</dbReference>
<evidence type="ECO:0000313" key="4">
    <source>
        <dbReference type="Proteomes" id="UP000838686"/>
    </source>
</evidence>
<dbReference type="EMBL" id="CAKMMF010000007">
    <property type="protein sequence ID" value="CAH1201711.1"/>
    <property type="molecule type" value="Genomic_DNA"/>
</dbReference>